<protein>
    <submittedName>
        <fullName evidence="1">Uncharacterized protein</fullName>
    </submittedName>
</protein>
<name>C1D937_LARHH</name>
<reference evidence="1 2" key="1">
    <citation type="journal article" date="2009" name="PLoS Genet.">
        <title>The complete genome and proteome of Laribacter hongkongensis reveal potential mechanisms for adaptations to different temperatures and habitats.</title>
        <authorList>
            <person name="Woo P.C."/>
            <person name="Lau S.K."/>
            <person name="Tse H."/>
            <person name="Teng J.L."/>
            <person name="Curreem S.O."/>
            <person name="Tsang A.K."/>
            <person name="Fan R.Y."/>
            <person name="Wong G.K."/>
            <person name="Huang Y."/>
            <person name="Loman N.J."/>
            <person name="Snyder L.A."/>
            <person name="Cai J.J."/>
            <person name="Huang J.D."/>
            <person name="Mak W."/>
            <person name="Pallen M.J."/>
            <person name="Lok S."/>
            <person name="Yuen K.Y."/>
        </authorList>
    </citation>
    <scope>NUCLEOTIDE SEQUENCE [LARGE SCALE GENOMIC DNA]</scope>
    <source>
        <strain evidence="1 2">HLHK9</strain>
    </source>
</reference>
<dbReference type="Proteomes" id="UP000002010">
    <property type="component" value="Chromosome"/>
</dbReference>
<accession>C1D937</accession>
<dbReference type="HOGENOM" id="CLU_3253419_0_0_4"/>
<evidence type="ECO:0000313" key="1">
    <source>
        <dbReference type="EMBL" id="ACO74977.1"/>
    </source>
</evidence>
<proteinExistence type="predicted"/>
<keyword evidence="2" id="KW-1185">Reference proteome</keyword>
<organism evidence="1 2">
    <name type="scientific">Laribacter hongkongensis (strain HLHK9)</name>
    <dbReference type="NCBI Taxonomy" id="557598"/>
    <lineage>
        <taxon>Bacteria</taxon>
        <taxon>Pseudomonadati</taxon>
        <taxon>Pseudomonadota</taxon>
        <taxon>Betaproteobacteria</taxon>
        <taxon>Neisseriales</taxon>
        <taxon>Aquaspirillaceae</taxon>
        <taxon>Laribacter</taxon>
    </lineage>
</organism>
<dbReference type="AlphaFoldDB" id="C1D937"/>
<dbReference type="EMBL" id="CP001154">
    <property type="protein sequence ID" value="ACO74977.1"/>
    <property type="molecule type" value="Genomic_DNA"/>
</dbReference>
<gene>
    <name evidence="1" type="ordered locus">LHK_01993</name>
</gene>
<evidence type="ECO:0000313" key="2">
    <source>
        <dbReference type="Proteomes" id="UP000002010"/>
    </source>
</evidence>
<sequence>MWRFKVCHKSLILNGLAVITRFQHEEKPENNLKTDCIEPVFR</sequence>
<dbReference type="KEGG" id="lhk:LHK_01993"/>